<comment type="caution">
    <text evidence="2">The sequence shown here is derived from an EMBL/GenBank/DDBJ whole genome shotgun (WGS) entry which is preliminary data.</text>
</comment>
<evidence type="ECO:0000313" key="3">
    <source>
        <dbReference type="Proteomes" id="UP000789570"/>
    </source>
</evidence>
<sequence>MDNIKMDNINFASANSTFDNLDPYVLSSTKEEMDVRKGNFSIVTKNKKKEFPKVFFIDLEDYRKNGAEEQSCKGSLRAISSAIQEQQSNFPQHRLSTTNDCECERSHDLHRNPRGCSLLPLHDQLSPPKEPLHDQPSPPKERSQEKDKGIHIPETGEISFSASRTTSSMDNYDVSAHKKTKEEVAKHRPIPFSSGRWRCDFNYSKVGIRELCGDECLDFRMPVQNGSSNQDSNNIDSDKRSNVAMRELRSLSELVDAVRNNCKFHEFDESQLKYKWIIDEENKEYFSDAYGITNINPLLVDNYGMNILFLDSRGILFEWCEFTKDMYVLGINEMEGLANLLYHPEKRLKIMEDTGEMIPDVELKRQAKEIVKARLANLKKA</sequence>
<feature type="compositionally biased region" description="Basic and acidic residues" evidence="1">
    <location>
        <begin position="139"/>
        <end position="151"/>
    </location>
</feature>
<gene>
    <name evidence="2" type="ORF">FCALED_LOCUS11788</name>
</gene>
<feature type="region of interest" description="Disordered" evidence="1">
    <location>
        <begin position="114"/>
        <end position="168"/>
    </location>
</feature>
<dbReference type="OrthoDB" id="2399117at2759"/>
<accession>A0A9N9E730</accession>
<dbReference type="AlphaFoldDB" id="A0A9N9E730"/>
<proteinExistence type="predicted"/>
<evidence type="ECO:0000313" key="2">
    <source>
        <dbReference type="EMBL" id="CAG8666167.1"/>
    </source>
</evidence>
<dbReference type="EMBL" id="CAJVPQ010005221">
    <property type="protein sequence ID" value="CAG8666167.1"/>
    <property type="molecule type" value="Genomic_DNA"/>
</dbReference>
<reference evidence="2" key="1">
    <citation type="submission" date="2021-06" db="EMBL/GenBank/DDBJ databases">
        <authorList>
            <person name="Kallberg Y."/>
            <person name="Tangrot J."/>
            <person name="Rosling A."/>
        </authorList>
    </citation>
    <scope>NUCLEOTIDE SEQUENCE</scope>
    <source>
        <strain evidence="2">UK204</strain>
    </source>
</reference>
<organism evidence="2 3">
    <name type="scientific">Funneliformis caledonium</name>
    <dbReference type="NCBI Taxonomy" id="1117310"/>
    <lineage>
        <taxon>Eukaryota</taxon>
        <taxon>Fungi</taxon>
        <taxon>Fungi incertae sedis</taxon>
        <taxon>Mucoromycota</taxon>
        <taxon>Glomeromycotina</taxon>
        <taxon>Glomeromycetes</taxon>
        <taxon>Glomerales</taxon>
        <taxon>Glomeraceae</taxon>
        <taxon>Funneliformis</taxon>
    </lineage>
</organism>
<keyword evidence="3" id="KW-1185">Reference proteome</keyword>
<feature type="compositionally biased region" description="Polar residues" evidence="1">
    <location>
        <begin position="158"/>
        <end position="168"/>
    </location>
</feature>
<protein>
    <submittedName>
        <fullName evidence="2">4897_t:CDS:1</fullName>
    </submittedName>
</protein>
<name>A0A9N9E730_9GLOM</name>
<dbReference type="Proteomes" id="UP000789570">
    <property type="component" value="Unassembled WGS sequence"/>
</dbReference>
<evidence type="ECO:0000256" key="1">
    <source>
        <dbReference type="SAM" id="MobiDB-lite"/>
    </source>
</evidence>